<keyword evidence="2" id="KW-1185">Reference proteome</keyword>
<sequence length="101" mass="11295">MGVKMEAKTDIGQRCRTLFENPAVRAKGWRSNLFWRPENSQNPYGSLRVDGEELEVLLAAIVGVEATCRPALEQRHPGRAGFIERSIAHGELPLLTYQSDS</sequence>
<organism evidence="1 2">
    <name type="scientific">Igneacidithiobacillus copahuensis</name>
    <dbReference type="NCBI Taxonomy" id="2724909"/>
    <lineage>
        <taxon>Bacteria</taxon>
        <taxon>Pseudomonadati</taxon>
        <taxon>Pseudomonadota</taxon>
        <taxon>Acidithiobacillia</taxon>
        <taxon>Acidithiobacillales</taxon>
        <taxon>Acidithiobacillaceae</taxon>
        <taxon>Igneacidithiobacillus</taxon>
    </lineage>
</organism>
<accession>A0AAE2YQE1</accession>
<proteinExistence type="predicted"/>
<reference evidence="1" key="1">
    <citation type="journal article" date="2021" name="ISME J.">
        <title>Genomic evolution of the class Acidithiobacillia: deep-branching Proteobacteria living in extreme acidic conditions.</title>
        <authorList>
            <person name="Moya-Beltran A."/>
            <person name="Beard S."/>
            <person name="Rojas-Villalobos C."/>
            <person name="Issotta F."/>
            <person name="Gallardo Y."/>
            <person name="Ulloa R."/>
            <person name="Giaveno A."/>
            <person name="Degli Esposti M."/>
            <person name="Johnson D.B."/>
            <person name="Quatrini R."/>
        </authorList>
    </citation>
    <scope>NUCLEOTIDE SEQUENCE</scope>
    <source>
        <strain evidence="1">VAN18-1</strain>
    </source>
</reference>
<name>A0AAE2YQE1_9PROT</name>
<protein>
    <submittedName>
        <fullName evidence="1">Uncharacterized protein</fullName>
    </submittedName>
</protein>
<evidence type="ECO:0000313" key="2">
    <source>
        <dbReference type="Proteomes" id="UP001197378"/>
    </source>
</evidence>
<dbReference type="AlphaFoldDB" id="A0AAE2YQE1"/>
<dbReference type="Proteomes" id="UP001197378">
    <property type="component" value="Unassembled WGS sequence"/>
</dbReference>
<evidence type="ECO:0000313" key="1">
    <source>
        <dbReference type="EMBL" id="MBU2788247.1"/>
    </source>
</evidence>
<gene>
    <name evidence="1" type="ORF">HFQ13_08530</name>
</gene>
<dbReference type="EMBL" id="JAAXYO010000126">
    <property type="protein sequence ID" value="MBU2788247.1"/>
    <property type="molecule type" value="Genomic_DNA"/>
</dbReference>
<comment type="caution">
    <text evidence="1">The sequence shown here is derived from an EMBL/GenBank/DDBJ whole genome shotgun (WGS) entry which is preliminary data.</text>
</comment>